<keyword evidence="1 4" id="KW-0479">Metal-binding</keyword>
<dbReference type="GO" id="GO:0004386">
    <property type="term" value="F:helicase activity"/>
    <property type="evidence" value="ECO:0007669"/>
    <property type="project" value="InterPro"/>
</dbReference>
<dbReference type="GO" id="GO:0035194">
    <property type="term" value="P:regulatory ncRNA-mediated post-transcriptional gene silencing"/>
    <property type="evidence" value="ECO:0007669"/>
    <property type="project" value="TreeGrafter"/>
</dbReference>
<dbReference type="InterPro" id="IPR045055">
    <property type="entry name" value="DNA2/NAM7-like"/>
</dbReference>
<dbReference type="Proteomes" id="UP000314986">
    <property type="component" value="Unassembled WGS sequence"/>
</dbReference>
<evidence type="ECO:0000313" key="6">
    <source>
        <dbReference type="Ensembl" id="ENSCMIP00000029348.1"/>
    </source>
</evidence>
<protein>
    <recommendedName>
        <fullName evidence="5">C3H1-type domain-containing protein</fullName>
    </recommendedName>
</protein>
<dbReference type="GO" id="GO:0043186">
    <property type="term" value="C:P granule"/>
    <property type="evidence" value="ECO:0007669"/>
    <property type="project" value="TreeGrafter"/>
</dbReference>
<dbReference type="AlphaFoldDB" id="A0A4W3ISQ7"/>
<dbReference type="GO" id="GO:0005829">
    <property type="term" value="C:cytosol"/>
    <property type="evidence" value="ECO:0007669"/>
    <property type="project" value="TreeGrafter"/>
</dbReference>
<accession>A0A4W3ISQ7</accession>
<evidence type="ECO:0000256" key="2">
    <source>
        <dbReference type="ARBA" id="ARBA00022771"/>
    </source>
</evidence>
<sequence>MAERRTTESCDQACEQVWRQEYKLALYNCKEGLPLTRSYTENKCDDCNCLSENDCRWKFRPPPRGVVGIDEYSLCCRYLEYGACHFEDLCVFAHSDPELVEWRERHAYRQLQYQQQREQQQGTSYSEKLIEKWLNNPSADRVVSRVLEGVRVESSRELNQVSDGRTYSFAWIFSFTCNPPRLLHQVAFLSNSYTHCFHIASIAAGDSDSLHPYSILPHCQEWSRDSSGQNRIEEHSYQIAIKFYSQVFGNFQQTILFDFGSEPVLMQTVTVSAPSDKEALSHHQQQSLTTSQRWEATCKQIVEFRPQELSDLDLNLLVTYQIPAAADQLFTRSVLDKVLNRHNYHSRFHDLLYIEENAQNKDISKFNIKANLHIMTSYAVPGNLGAARHVQNGQLFACFLLSDTVITKDTAAGRLVMEKVTSVLLMPLSKKRGLGLSQGNKEKVYEALVEDRTRECMLLRLSKECCEDLKLRPERDIEVELQFQLNRLPLCEMHLALDNLKDCSLVSPDISSLLSLNLEWEELLDPRLNCRQREAAGAITAPATFLLPPILLMGPCGTGKTFTLAQAIKHLMKKSDKRILFCTHSDTAADSFLKDYLSPIVEHDASDIRLLRIYHKNKSVKSVQPTVQRYCLLARNQSSFVLPRKEDVLKCRIVVTTVSSAKYLCQADLQHGYFTHILLDDASQAVECETIMALGLADRTTRIVLAGDPMQLNPVVYSEFARERNLHISLIERLSQLYPADSCCHVSLSEQYRSHEAIISLASELFYRGSLIASSKHPAHKDFFPLTFFVAWGADVQDRSSCSYYNCAEVLEVAEQVEELQKKWPVAWGKLDENSIGMVTPYANQAMRIRAELQKKKLTDVTVEQILNIQDTQFRVLFVSTVRTRHTYKEPQNSARRKEAQQEESTEDLEYGFLSSYRMLNTVLTRAQSLVAVVGDPVALCSMGKCRKIWERFIFLCHEHGSLHGATLSEIRTQLDNLELSRSCMLNPLAPEFIPRAIQNFAASASRLQASPAKVCAQVIVSSFCPVLFVLPGGHHPVLWKSLSPVQRIDLQAGSSFFCVPSVTWSGYQNRLALDPRLVARQATVAYNLSLLQPHGRLSPGPYSVDTSSQDLEHSKSGG</sequence>
<dbReference type="SUPFAM" id="SSF90229">
    <property type="entry name" value="CCCH zinc finger"/>
    <property type="match status" value="1"/>
</dbReference>
<dbReference type="InParanoid" id="A0A4W3ISQ7"/>
<dbReference type="InterPro" id="IPR041679">
    <property type="entry name" value="DNA2/NAM7-like_C"/>
</dbReference>
<reference evidence="7" key="1">
    <citation type="journal article" date="2006" name="Science">
        <title>Ancient noncoding elements conserved in the human genome.</title>
        <authorList>
            <person name="Venkatesh B."/>
            <person name="Kirkness E.F."/>
            <person name="Loh Y.H."/>
            <person name="Halpern A.L."/>
            <person name="Lee A.P."/>
            <person name="Johnson J."/>
            <person name="Dandona N."/>
            <person name="Viswanathan L.D."/>
            <person name="Tay A."/>
            <person name="Venter J.C."/>
            <person name="Strausberg R.L."/>
            <person name="Brenner S."/>
        </authorList>
    </citation>
    <scope>NUCLEOTIDE SEQUENCE [LARGE SCALE GENOMIC DNA]</scope>
</reference>
<dbReference type="InterPro" id="IPR047187">
    <property type="entry name" value="SF1_C_Upf1"/>
</dbReference>
<reference evidence="6" key="5">
    <citation type="submission" date="2025-09" db="UniProtKB">
        <authorList>
            <consortium name="Ensembl"/>
        </authorList>
    </citation>
    <scope>IDENTIFICATION</scope>
</reference>
<dbReference type="PROSITE" id="PS50103">
    <property type="entry name" value="ZF_C3H1"/>
    <property type="match status" value="1"/>
</dbReference>
<reference evidence="7" key="2">
    <citation type="journal article" date="2007" name="PLoS Biol.">
        <title>Survey sequencing and comparative analysis of the elephant shark (Callorhinchus milii) genome.</title>
        <authorList>
            <person name="Venkatesh B."/>
            <person name="Kirkness E.F."/>
            <person name="Loh Y.H."/>
            <person name="Halpern A.L."/>
            <person name="Lee A.P."/>
            <person name="Johnson J."/>
            <person name="Dandona N."/>
            <person name="Viswanathan L.D."/>
            <person name="Tay A."/>
            <person name="Venter J.C."/>
            <person name="Strausberg R.L."/>
            <person name="Brenner S."/>
        </authorList>
    </citation>
    <scope>NUCLEOTIDE SEQUENCE [LARGE SCALE GENOMIC DNA]</scope>
</reference>
<organism evidence="6 7">
    <name type="scientific">Callorhinchus milii</name>
    <name type="common">Ghost shark</name>
    <dbReference type="NCBI Taxonomy" id="7868"/>
    <lineage>
        <taxon>Eukaryota</taxon>
        <taxon>Metazoa</taxon>
        <taxon>Chordata</taxon>
        <taxon>Craniata</taxon>
        <taxon>Vertebrata</taxon>
        <taxon>Chondrichthyes</taxon>
        <taxon>Holocephali</taxon>
        <taxon>Chimaeriformes</taxon>
        <taxon>Callorhinchidae</taxon>
        <taxon>Callorhinchus</taxon>
    </lineage>
</organism>
<name>A0A4W3ISQ7_CALMI</name>
<feature type="zinc finger region" description="C3H1-type" evidence="4">
    <location>
        <begin position="74"/>
        <end position="97"/>
    </location>
</feature>
<dbReference type="InterPro" id="IPR041677">
    <property type="entry name" value="DNA2/NAM7_AAA_11"/>
</dbReference>
<evidence type="ECO:0000256" key="1">
    <source>
        <dbReference type="ARBA" id="ARBA00022723"/>
    </source>
</evidence>
<dbReference type="Pfam" id="PF13086">
    <property type="entry name" value="AAA_11"/>
    <property type="match status" value="2"/>
</dbReference>
<dbReference type="FunFam" id="3.40.50.300:FF:000419">
    <property type="entry name" value="Probable helicase with zinc finger domain"/>
    <property type="match status" value="1"/>
</dbReference>
<keyword evidence="3 4" id="KW-0862">Zinc</keyword>
<proteinExistence type="predicted"/>
<dbReference type="GO" id="GO:0008270">
    <property type="term" value="F:zinc ion binding"/>
    <property type="evidence" value="ECO:0007669"/>
    <property type="project" value="UniProtKB-KW"/>
</dbReference>
<dbReference type="Pfam" id="PF13087">
    <property type="entry name" value="AAA_12"/>
    <property type="match status" value="1"/>
</dbReference>
<dbReference type="Ensembl" id="ENSCMIT00000029814.1">
    <property type="protein sequence ID" value="ENSCMIP00000029348.1"/>
    <property type="gene ID" value="ENSCMIG00000012700.1"/>
</dbReference>
<dbReference type="PANTHER" id="PTHR10887:SF365">
    <property type="entry name" value="HELICASE WITH ZINC FINGER DOMAIN-RELATED"/>
    <property type="match status" value="1"/>
</dbReference>
<evidence type="ECO:0000313" key="7">
    <source>
        <dbReference type="Proteomes" id="UP000314986"/>
    </source>
</evidence>
<feature type="domain" description="C3H1-type" evidence="5">
    <location>
        <begin position="74"/>
        <end position="97"/>
    </location>
</feature>
<evidence type="ECO:0000256" key="3">
    <source>
        <dbReference type="ARBA" id="ARBA00022833"/>
    </source>
</evidence>
<dbReference type="OMA" id="FCEWHLA"/>
<dbReference type="PANTHER" id="PTHR10887">
    <property type="entry name" value="DNA2/NAM7 HELICASE FAMILY"/>
    <property type="match status" value="1"/>
</dbReference>
<dbReference type="InterPro" id="IPR036855">
    <property type="entry name" value="Znf_CCCH_sf"/>
</dbReference>
<evidence type="ECO:0000256" key="4">
    <source>
        <dbReference type="PROSITE-ProRule" id="PRU00723"/>
    </source>
</evidence>
<dbReference type="Gene3D" id="3.40.50.300">
    <property type="entry name" value="P-loop containing nucleotide triphosphate hydrolases"/>
    <property type="match status" value="2"/>
</dbReference>
<keyword evidence="2 4" id="KW-0863">Zinc-finger</keyword>
<evidence type="ECO:0000259" key="5">
    <source>
        <dbReference type="PROSITE" id="PS50103"/>
    </source>
</evidence>
<dbReference type="Pfam" id="PF00642">
    <property type="entry name" value="zf-CCCH"/>
    <property type="match status" value="1"/>
</dbReference>
<reference evidence="7" key="3">
    <citation type="journal article" date="2014" name="Nature">
        <title>Elephant shark genome provides unique insights into gnathostome evolution.</title>
        <authorList>
            <consortium name="International Elephant Shark Genome Sequencing Consortium"/>
            <person name="Venkatesh B."/>
            <person name="Lee A.P."/>
            <person name="Ravi V."/>
            <person name="Maurya A.K."/>
            <person name="Lian M.M."/>
            <person name="Swann J.B."/>
            <person name="Ohta Y."/>
            <person name="Flajnik M.F."/>
            <person name="Sutoh Y."/>
            <person name="Kasahara M."/>
            <person name="Hoon S."/>
            <person name="Gangu V."/>
            <person name="Roy S.W."/>
            <person name="Irimia M."/>
            <person name="Korzh V."/>
            <person name="Kondrychyn I."/>
            <person name="Lim Z.W."/>
            <person name="Tay B.H."/>
            <person name="Tohari S."/>
            <person name="Kong K.W."/>
            <person name="Ho S."/>
            <person name="Lorente-Galdos B."/>
            <person name="Quilez J."/>
            <person name="Marques-Bonet T."/>
            <person name="Raney B.J."/>
            <person name="Ingham P.W."/>
            <person name="Tay A."/>
            <person name="Hillier L.W."/>
            <person name="Minx P."/>
            <person name="Boehm T."/>
            <person name="Wilson R.K."/>
            <person name="Brenner S."/>
            <person name="Warren W.C."/>
        </authorList>
    </citation>
    <scope>NUCLEOTIDE SEQUENCE [LARGE SCALE GENOMIC DNA]</scope>
</reference>
<dbReference type="CDD" id="cd18808">
    <property type="entry name" value="SF1_C_Upf1"/>
    <property type="match status" value="1"/>
</dbReference>
<dbReference type="InterPro" id="IPR027417">
    <property type="entry name" value="P-loop_NTPase"/>
</dbReference>
<reference evidence="6" key="4">
    <citation type="submission" date="2025-08" db="UniProtKB">
        <authorList>
            <consortium name="Ensembl"/>
        </authorList>
    </citation>
    <scope>IDENTIFICATION</scope>
</reference>
<keyword evidence="7" id="KW-1185">Reference proteome</keyword>
<dbReference type="InterPro" id="IPR000571">
    <property type="entry name" value="Znf_CCCH"/>
</dbReference>
<dbReference type="SUPFAM" id="SSF52540">
    <property type="entry name" value="P-loop containing nucleoside triphosphate hydrolases"/>
    <property type="match status" value="1"/>
</dbReference>
<dbReference type="GeneTree" id="ENSGT00940000156686"/>